<evidence type="ECO:0000313" key="3">
    <source>
        <dbReference type="Proteomes" id="UP000230423"/>
    </source>
</evidence>
<dbReference type="OrthoDB" id="410104at2759"/>
<name>A0A2G9TBE2_TELCI</name>
<dbReference type="SUPFAM" id="SSF56672">
    <property type="entry name" value="DNA/RNA polymerases"/>
    <property type="match status" value="1"/>
</dbReference>
<feature type="non-terminal residue" evidence="2">
    <location>
        <position position="91"/>
    </location>
</feature>
<dbReference type="InterPro" id="IPR043128">
    <property type="entry name" value="Rev_trsase/Diguanyl_cyclase"/>
</dbReference>
<organism evidence="2 3">
    <name type="scientific">Teladorsagia circumcincta</name>
    <name type="common">Brown stomach worm</name>
    <name type="synonym">Ostertagia circumcincta</name>
    <dbReference type="NCBI Taxonomy" id="45464"/>
    <lineage>
        <taxon>Eukaryota</taxon>
        <taxon>Metazoa</taxon>
        <taxon>Ecdysozoa</taxon>
        <taxon>Nematoda</taxon>
        <taxon>Chromadorea</taxon>
        <taxon>Rhabditida</taxon>
        <taxon>Rhabditina</taxon>
        <taxon>Rhabditomorpha</taxon>
        <taxon>Strongyloidea</taxon>
        <taxon>Trichostrongylidae</taxon>
        <taxon>Teladorsagia</taxon>
    </lineage>
</organism>
<reference evidence="2 3" key="1">
    <citation type="submission" date="2015-09" db="EMBL/GenBank/DDBJ databases">
        <title>Draft genome of the parasitic nematode Teladorsagia circumcincta isolate WARC Sus (inbred).</title>
        <authorList>
            <person name="Mitreva M."/>
        </authorList>
    </citation>
    <scope>NUCLEOTIDE SEQUENCE [LARGE SCALE GENOMIC DNA]</scope>
    <source>
        <strain evidence="2 3">S</strain>
    </source>
</reference>
<dbReference type="Proteomes" id="UP000230423">
    <property type="component" value="Unassembled WGS sequence"/>
</dbReference>
<dbReference type="EMBL" id="KZ387565">
    <property type="protein sequence ID" value="PIO55254.1"/>
    <property type="molecule type" value="Genomic_DNA"/>
</dbReference>
<dbReference type="Gene3D" id="3.30.70.270">
    <property type="match status" value="1"/>
</dbReference>
<gene>
    <name evidence="2" type="ORF">TELCIR_23360</name>
</gene>
<dbReference type="PANTHER" id="PTHR47027:SF29">
    <property type="entry name" value="C2H2-TYPE DOMAIN-CONTAINING PROTEIN"/>
    <property type="match status" value="1"/>
</dbReference>
<proteinExistence type="predicted"/>
<dbReference type="InterPro" id="IPR043502">
    <property type="entry name" value="DNA/RNA_pol_sf"/>
</dbReference>
<dbReference type="PANTHER" id="PTHR47027">
    <property type="entry name" value="REVERSE TRANSCRIPTASE DOMAIN-CONTAINING PROTEIN"/>
    <property type="match status" value="1"/>
</dbReference>
<sequence>MYRGSTANIKMFDEDWEVDLRRGMRQGDCISPKLFSVVIDAVFRNLEWNEDIKIDGEMLTHLLYADDCILFASTTVELQRKLKELQVEAAK</sequence>
<dbReference type="InterPro" id="IPR000477">
    <property type="entry name" value="RT_dom"/>
</dbReference>
<evidence type="ECO:0000259" key="1">
    <source>
        <dbReference type="Pfam" id="PF00078"/>
    </source>
</evidence>
<evidence type="ECO:0000313" key="2">
    <source>
        <dbReference type="EMBL" id="PIO55254.1"/>
    </source>
</evidence>
<dbReference type="Pfam" id="PF00078">
    <property type="entry name" value="RVT_1"/>
    <property type="match status" value="1"/>
</dbReference>
<keyword evidence="3" id="KW-1185">Reference proteome</keyword>
<protein>
    <recommendedName>
        <fullName evidence="1">Reverse transcriptase domain-containing protein</fullName>
    </recommendedName>
</protein>
<feature type="domain" description="Reverse transcriptase" evidence="1">
    <location>
        <begin position="21"/>
        <end position="90"/>
    </location>
</feature>
<dbReference type="AlphaFoldDB" id="A0A2G9TBE2"/>
<accession>A0A2G9TBE2</accession>